<feature type="compositionally biased region" description="Low complexity" evidence="1">
    <location>
        <begin position="160"/>
        <end position="169"/>
    </location>
</feature>
<reference evidence="2" key="1">
    <citation type="journal article" date="2021" name="Proc. Natl. Acad. Sci. U.S.A.">
        <title>Three genomes in the algal genus Volvox reveal the fate of a haploid sex-determining region after a transition to homothallism.</title>
        <authorList>
            <person name="Yamamoto K."/>
            <person name="Hamaji T."/>
            <person name="Kawai-Toyooka H."/>
            <person name="Matsuzaki R."/>
            <person name="Takahashi F."/>
            <person name="Nishimura Y."/>
            <person name="Kawachi M."/>
            <person name="Noguchi H."/>
            <person name="Minakuchi Y."/>
            <person name="Umen J.G."/>
            <person name="Toyoda A."/>
            <person name="Nozaki H."/>
        </authorList>
    </citation>
    <scope>NUCLEOTIDE SEQUENCE</scope>
    <source>
        <strain evidence="2">NIES-3786</strain>
    </source>
</reference>
<feature type="non-terminal residue" evidence="2">
    <location>
        <position position="1"/>
    </location>
</feature>
<evidence type="ECO:0000313" key="3">
    <source>
        <dbReference type="Proteomes" id="UP000747110"/>
    </source>
</evidence>
<comment type="caution">
    <text evidence="2">The sequence shown here is derived from an EMBL/GenBank/DDBJ whole genome shotgun (WGS) entry which is preliminary data.</text>
</comment>
<accession>A0A8J4D1Z6</accession>
<dbReference type="Proteomes" id="UP000747110">
    <property type="component" value="Unassembled WGS sequence"/>
</dbReference>
<feature type="compositionally biased region" description="Basic and acidic residues" evidence="1">
    <location>
        <begin position="175"/>
        <end position="184"/>
    </location>
</feature>
<dbReference type="AlphaFoldDB" id="A0A8J4D1Z6"/>
<evidence type="ECO:0000313" key="2">
    <source>
        <dbReference type="EMBL" id="GIL93660.1"/>
    </source>
</evidence>
<feature type="region of interest" description="Disordered" evidence="1">
    <location>
        <begin position="160"/>
        <end position="223"/>
    </location>
</feature>
<keyword evidence="3" id="KW-1185">Reference proteome</keyword>
<proteinExistence type="predicted"/>
<evidence type="ECO:0000256" key="1">
    <source>
        <dbReference type="SAM" id="MobiDB-lite"/>
    </source>
</evidence>
<dbReference type="EMBL" id="BNCP01000146">
    <property type="protein sequence ID" value="GIL93660.1"/>
    <property type="molecule type" value="Genomic_DNA"/>
</dbReference>
<sequence>MVMEGRRTQVLISFGDTADRPATWRSASTLVRKSNRFQRRCMAHMTMLSGDGCWLTLVTEAAGKETQAAGDWCMAHTMMLSGATCRYGWEGDQAAGQSVPPPQGAAAMPCCWLQFCIATMLCSSRMLPNPRTRCCHTVSPACCIAASVAPATGAAGQAAEAAGQATERGSGAGDGRSRAGDEARRRKRGDGGDGSGVTEAQRGDGGGRGRATEAGQQSRGDGS</sequence>
<feature type="compositionally biased region" description="Basic and acidic residues" evidence="1">
    <location>
        <begin position="201"/>
        <end position="211"/>
    </location>
</feature>
<name>A0A8J4D1Z6_9CHLO</name>
<organism evidence="2 3">
    <name type="scientific">Volvox reticuliferus</name>
    <dbReference type="NCBI Taxonomy" id="1737510"/>
    <lineage>
        <taxon>Eukaryota</taxon>
        <taxon>Viridiplantae</taxon>
        <taxon>Chlorophyta</taxon>
        <taxon>core chlorophytes</taxon>
        <taxon>Chlorophyceae</taxon>
        <taxon>CS clade</taxon>
        <taxon>Chlamydomonadales</taxon>
        <taxon>Volvocaceae</taxon>
        <taxon>Volvox</taxon>
    </lineage>
</organism>
<protein>
    <submittedName>
        <fullName evidence="2">Uncharacterized protein</fullName>
    </submittedName>
</protein>
<gene>
    <name evidence="2" type="ORF">Vretifemale_21058</name>
</gene>